<keyword evidence="1" id="KW-1133">Transmembrane helix</keyword>
<name>A0A1G8Q6X4_9ACTN</name>
<keyword evidence="1" id="KW-0472">Membrane</keyword>
<feature type="transmembrane region" description="Helical" evidence="1">
    <location>
        <begin position="95"/>
        <end position="113"/>
    </location>
</feature>
<dbReference type="RefSeq" id="WP_090933032.1">
    <property type="nucleotide sequence ID" value="NZ_FNDJ01000008.1"/>
</dbReference>
<dbReference type="EMBL" id="FNDJ01000008">
    <property type="protein sequence ID" value="SDI99840.1"/>
    <property type="molecule type" value="Genomic_DNA"/>
</dbReference>
<proteinExistence type="predicted"/>
<dbReference type="OrthoDB" id="9852356at2"/>
<dbReference type="STRING" id="633440.SAMN05421869_108131"/>
<sequence>MKRDDLTGRSVAAVAVLIGDVVLLMAIGFAIDRARNRGVLCDGATVLCSGEDPSPAQWQAEMAFRSTVAYGSFTVMALILIVTVVAAWRRRRHGIVVMQLTAFAAVAALAALWEPYAPLH</sequence>
<feature type="transmembrane region" description="Helical" evidence="1">
    <location>
        <begin position="12"/>
        <end position="31"/>
    </location>
</feature>
<accession>A0A1G8Q6X4</accession>
<reference evidence="2 3" key="1">
    <citation type="submission" date="2016-10" db="EMBL/GenBank/DDBJ databases">
        <authorList>
            <person name="de Groot N.N."/>
        </authorList>
    </citation>
    <scope>NUCLEOTIDE SEQUENCE [LARGE SCALE GENOMIC DNA]</scope>
    <source>
        <strain evidence="2 3">CGMCC 4.6533</strain>
    </source>
</reference>
<evidence type="ECO:0000256" key="1">
    <source>
        <dbReference type="SAM" id="Phobius"/>
    </source>
</evidence>
<gene>
    <name evidence="2" type="ORF">SAMN05421869_108131</name>
</gene>
<evidence type="ECO:0000313" key="3">
    <source>
        <dbReference type="Proteomes" id="UP000199202"/>
    </source>
</evidence>
<evidence type="ECO:0000313" key="2">
    <source>
        <dbReference type="EMBL" id="SDI99840.1"/>
    </source>
</evidence>
<keyword evidence="3" id="KW-1185">Reference proteome</keyword>
<evidence type="ECO:0008006" key="4">
    <source>
        <dbReference type="Google" id="ProtNLM"/>
    </source>
</evidence>
<dbReference type="Proteomes" id="UP000199202">
    <property type="component" value="Unassembled WGS sequence"/>
</dbReference>
<organism evidence="2 3">
    <name type="scientific">Nonomuraea jiangxiensis</name>
    <dbReference type="NCBI Taxonomy" id="633440"/>
    <lineage>
        <taxon>Bacteria</taxon>
        <taxon>Bacillati</taxon>
        <taxon>Actinomycetota</taxon>
        <taxon>Actinomycetes</taxon>
        <taxon>Streptosporangiales</taxon>
        <taxon>Streptosporangiaceae</taxon>
        <taxon>Nonomuraea</taxon>
    </lineage>
</organism>
<protein>
    <recommendedName>
        <fullName evidence="4">Integral membrane protein</fullName>
    </recommendedName>
</protein>
<dbReference type="AlphaFoldDB" id="A0A1G8Q6X4"/>
<feature type="transmembrane region" description="Helical" evidence="1">
    <location>
        <begin position="68"/>
        <end position="88"/>
    </location>
</feature>
<keyword evidence="1" id="KW-0812">Transmembrane</keyword>